<evidence type="ECO:0000256" key="1">
    <source>
        <dbReference type="SAM" id="Phobius"/>
    </source>
</evidence>
<dbReference type="RefSeq" id="WP_106191744.1">
    <property type="nucleotide sequence ID" value="NZ_PVTF01000010.1"/>
</dbReference>
<feature type="transmembrane region" description="Helical" evidence="1">
    <location>
        <begin position="16"/>
        <end position="37"/>
    </location>
</feature>
<dbReference type="EMBL" id="PVTF01000010">
    <property type="protein sequence ID" value="PRY37410.1"/>
    <property type="molecule type" value="Genomic_DNA"/>
</dbReference>
<name>A0A2T0SVI7_9PSEU</name>
<gene>
    <name evidence="2" type="ORF">CLV43_110221</name>
</gene>
<dbReference type="Proteomes" id="UP000239494">
    <property type="component" value="Unassembled WGS sequence"/>
</dbReference>
<reference evidence="2 3" key="1">
    <citation type="submission" date="2018-03" db="EMBL/GenBank/DDBJ databases">
        <title>Genomic Encyclopedia of Archaeal and Bacterial Type Strains, Phase II (KMG-II): from individual species to whole genera.</title>
        <authorList>
            <person name="Goeker M."/>
        </authorList>
    </citation>
    <scope>NUCLEOTIDE SEQUENCE [LARGE SCALE GENOMIC DNA]</scope>
    <source>
        <strain evidence="2 3">DSM 44720</strain>
    </source>
</reference>
<dbReference type="AlphaFoldDB" id="A0A2T0SVI7"/>
<keyword evidence="1" id="KW-1133">Transmembrane helix</keyword>
<keyword evidence="1" id="KW-0472">Membrane</keyword>
<evidence type="ECO:0000313" key="3">
    <source>
        <dbReference type="Proteomes" id="UP000239494"/>
    </source>
</evidence>
<proteinExistence type="predicted"/>
<dbReference type="OrthoDB" id="529448at2"/>
<keyword evidence="1" id="KW-0812">Transmembrane</keyword>
<evidence type="ECO:0000313" key="2">
    <source>
        <dbReference type="EMBL" id="PRY37410.1"/>
    </source>
</evidence>
<sequence>MTTLVAELGKKLADRWLGTLVLPGLLFVAVATCGRLLGHGRALRPGVLPAEVDRLVRGLSGTSTAFAVAGLLLAATAAGVAARAVAAAVRRVWTARRPRRWVAWRHRRALAAAPERLPVQYLPARATPVGDRFRLVDERVAVQFGLSVVLAWPRLWLLVAEPTAAAVRLAAARYRAATETTAWGVLYLVLGAVWWPAAVVGAAVVVVGYRQSRVRGGVLADVVEATVDVHQKQLAEAVGVDLPHGRVTPAEGLRINDVLNKRA</sequence>
<accession>A0A2T0SVI7</accession>
<protein>
    <submittedName>
        <fullName evidence="2">Uncharacterized protein</fullName>
    </submittedName>
</protein>
<organism evidence="2 3">
    <name type="scientific">Umezawaea tangerina</name>
    <dbReference type="NCBI Taxonomy" id="84725"/>
    <lineage>
        <taxon>Bacteria</taxon>
        <taxon>Bacillati</taxon>
        <taxon>Actinomycetota</taxon>
        <taxon>Actinomycetes</taxon>
        <taxon>Pseudonocardiales</taxon>
        <taxon>Pseudonocardiaceae</taxon>
        <taxon>Umezawaea</taxon>
    </lineage>
</organism>
<keyword evidence="3" id="KW-1185">Reference proteome</keyword>
<feature type="transmembrane region" description="Helical" evidence="1">
    <location>
        <begin position="65"/>
        <end position="89"/>
    </location>
</feature>
<comment type="caution">
    <text evidence="2">The sequence shown here is derived from an EMBL/GenBank/DDBJ whole genome shotgun (WGS) entry which is preliminary data.</text>
</comment>
<feature type="transmembrane region" description="Helical" evidence="1">
    <location>
        <begin position="185"/>
        <end position="209"/>
    </location>
</feature>